<dbReference type="Pfam" id="PF01627">
    <property type="entry name" value="Hpt"/>
    <property type="match status" value="1"/>
</dbReference>
<organism evidence="3 4">
    <name type="scientific">Devosia sediminis</name>
    <dbReference type="NCBI Taxonomy" id="2798801"/>
    <lineage>
        <taxon>Bacteria</taxon>
        <taxon>Pseudomonadati</taxon>
        <taxon>Pseudomonadota</taxon>
        <taxon>Alphaproteobacteria</taxon>
        <taxon>Hyphomicrobiales</taxon>
        <taxon>Devosiaceae</taxon>
        <taxon>Devosia</taxon>
    </lineage>
</organism>
<dbReference type="GO" id="GO:0004672">
    <property type="term" value="F:protein kinase activity"/>
    <property type="evidence" value="ECO:0007669"/>
    <property type="project" value="UniProtKB-ARBA"/>
</dbReference>
<dbReference type="AlphaFoldDB" id="A0A934IT70"/>
<evidence type="ECO:0000256" key="1">
    <source>
        <dbReference type="ARBA" id="ARBA00023012"/>
    </source>
</evidence>
<dbReference type="EMBL" id="JAEKMH010000001">
    <property type="protein sequence ID" value="MBJ3783877.1"/>
    <property type="molecule type" value="Genomic_DNA"/>
</dbReference>
<dbReference type="Gene3D" id="1.20.120.160">
    <property type="entry name" value="HPT domain"/>
    <property type="match status" value="1"/>
</dbReference>
<dbReference type="Proteomes" id="UP000602124">
    <property type="component" value="Unassembled WGS sequence"/>
</dbReference>
<evidence type="ECO:0000313" key="3">
    <source>
        <dbReference type="EMBL" id="MBJ3783877.1"/>
    </source>
</evidence>
<dbReference type="SUPFAM" id="SSF47226">
    <property type="entry name" value="Histidine-containing phosphotransfer domain, HPT domain"/>
    <property type="match status" value="1"/>
</dbReference>
<evidence type="ECO:0000259" key="2">
    <source>
        <dbReference type="SMART" id="SM00073"/>
    </source>
</evidence>
<protein>
    <submittedName>
        <fullName evidence="3">Hpt domain-containing protein</fullName>
    </submittedName>
</protein>
<dbReference type="InterPro" id="IPR036641">
    <property type="entry name" value="HPT_dom_sf"/>
</dbReference>
<comment type="caution">
    <text evidence="3">The sequence shown here is derived from an EMBL/GenBank/DDBJ whole genome shotgun (WGS) entry which is preliminary data.</text>
</comment>
<reference evidence="3" key="1">
    <citation type="submission" date="2020-12" db="EMBL/GenBank/DDBJ databases">
        <title>Devosia sp. MSA67 isolated from Mo River.</title>
        <authorList>
            <person name="Ma F."/>
            <person name="Zi Z."/>
        </authorList>
    </citation>
    <scope>NUCLEOTIDE SEQUENCE</scope>
    <source>
        <strain evidence="3">MSA67</strain>
    </source>
</reference>
<feature type="domain" description="HPt" evidence="2">
    <location>
        <begin position="30"/>
        <end position="124"/>
    </location>
</feature>
<evidence type="ECO:0000313" key="4">
    <source>
        <dbReference type="Proteomes" id="UP000602124"/>
    </source>
</evidence>
<proteinExistence type="predicted"/>
<dbReference type="RefSeq" id="WP_198875089.1">
    <property type="nucleotide sequence ID" value="NZ_JAEKMH010000001.1"/>
</dbReference>
<name>A0A934IT70_9HYPH</name>
<dbReference type="GO" id="GO:0000160">
    <property type="term" value="P:phosphorelay signal transduction system"/>
    <property type="evidence" value="ECO:0007669"/>
    <property type="project" value="UniProtKB-KW"/>
</dbReference>
<keyword evidence="4" id="KW-1185">Reference proteome</keyword>
<dbReference type="SMART" id="SM00073">
    <property type="entry name" value="HPT"/>
    <property type="match status" value="1"/>
</dbReference>
<sequence length="129" mass="14100">MAQRAFIEYASQESAKRPMRPVDLVHLAKQCLGDENLELEILRLFETTLTTYFGRLKLATGFDDLAINLHSIKGAAAGVGAWGIADLAAALEKDLKAGRPLAPERIEDLGMEVEEVRDFIARMLASDAG</sequence>
<accession>A0A934IT70</accession>
<dbReference type="InterPro" id="IPR008207">
    <property type="entry name" value="Sig_transdc_His_kin_Hpt_dom"/>
</dbReference>
<keyword evidence="1" id="KW-0902">Two-component regulatory system</keyword>
<gene>
    <name evidence="3" type="ORF">JEQ47_04010</name>
</gene>